<evidence type="ECO:0000313" key="3">
    <source>
        <dbReference type="EMBL" id="EIF00026.1"/>
    </source>
</evidence>
<accession>I1D501</accession>
<dbReference type="AlphaFoldDB" id="I1D501"/>
<feature type="compositionally biased region" description="Low complexity" evidence="1">
    <location>
        <begin position="58"/>
        <end position="86"/>
    </location>
</feature>
<feature type="domain" description="ARB-07466-like C-terminal" evidence="2">
    <location>
        <begin position="120"/>
        <end position="214"/>
    </location>
</feature>
<dbReference type="eggNOG" id="COG1388">
    <property type="taxonomic scope" value="Bacteria"/>
</dbReference>
<dbReference type="HOGENOM" id="CLU_1238085_0_0_11"/>
<dbReference type="RefSeq" id="WP_005465739.1">
    <property type="nucleotide sequence ID" value="NZ_CM001484.1"/>
</dbReference>
<evidence type="ECO:0000256" key="1">
    <source>
        <dbReference type="SAM" id="MobiDB-lite"/>
    </source>
</evidence>
<gene>
    <name evidence="3" type="ORF">SacglDRAFT_03159</name>
</gene>
<dbReference type="Pfam" id="PF26571">
    <property type="entry name" value="VldE"/>
    <property type="match status" value="1"/>
</dbReference>
<sequence length="231" mass="24144">MMTGRHRAPRRSPSWLRPTALGIVAAGTLALTVYATGGLLRNNDATPAALAMTPPPVTTTVETSTSTVSATPTTRSTTTTTTSESVESTEPETTEPTTTTEEPPPEPVTPEPEPCSTDLQGTEPHVAQVGHHILTQFAVDSVGGRASRANASDHPLGLALDFMVGPEVGDALADYVLDNQAAFGVTYVIWQQRINSGAGWSLMEDRGSPTANHMDHVHVSFAAGAAVSVTC</sequence>
<dbReference type="Proteomes" id="UP000005087">
    <property type="component" value="Chromosome"/>
</dbReference>
<reference evidence="3 4" key="1">
    <citation type="submission" date="2011-09" db="EMBL/GenBank/DDBJ databases">
        <authorList>
            <consortium name="US DOE Joint Genome Institute (JGI-PGF)"/>
            <person name="Lucas S."/>
            <person name="Han J."/>
            <person name="Lapidus A."/>
            <person name="Cheng J.-F."/>
            <person name="Goodwin L."/>
            <person name="Pitluck S."/>
            <person name="Peters L."/>
            <person name="Land M.L."/>
            <person name="Hauser L."/>
            <person name="Brambilla E."/>
            <person name="Klenk H.-P."/>
            <person name="Woyke T.J."/>
        </authorList>
    </citation>
    <scope>NUCLEOTIDE SEQUENCE [LARGE SCALE GENOMIC DNA]</scope>
    <source>
        <strain evidence="3 4">K62</strain>
    </source>
</reference>
<proteinExistence type="predicted"/>
<name>I1D501_9PSEU</name>
<protein>
    <recommendedName>
        <fullName evidence="2">ARB-07466-like C-terminal domain-containing protein</fullName>
    </recommendedName>
</protein>
<evidence type="ECO:0000313" key="4">
    <source>
        <dbReference type="Proteomes" id="UP000005087"/>
    </source>
</evidence>
<reference evidence="4" key="2">
    <citation type="submission" date="2012-01" db="EMBL/GenBank/DDBJ databases">
        <title>Noncontiguous Finished sequence of chromosome of Saccharomonospora glauca K62.</title>
        <authorList>
            <consortium name="US DOE Joint Genome Institute"/>
            <person name="Lucas S."/>
            <person name="Han J."/>
            <person name="Lapidus A."/>
            <person name="Cheng J.-F."/>
            <person name="Goodwin L."/>
            <person name="Pitluck S."/>
            <person name="Peters L."/>
            <person name="Mikhailova N."/>
            <person name="Held B."/>
            <person name="Detter J.C."/>
            <person name="Han C."/>
            <person name="Tapia R."/>
            <person name="Land M."/>
            <person name="Hauser L."/>
            <person name="Kyrpides N."/>
            <person name="Ivanova N."/>
            <person name="Pagani I."/>
            <person name="Brambilla E.-M."/>
            <person name="Klenk H.-P."/>
            <person name="Woyke T."/>
        </authorList>
    </citation>
    <scope>NUCLEOTIDE SEQUENCE [LARGE SCALE GENOMIC DNA]</scope>
    <source>
        <strain evidence="4">K62</strain>
    </source>
</reference>
<evidence type="ECO:0000259" key="2">
    <source>
        <dbReference type="Pfam" id="PF26571"/>
    </source>
</evidence>
<dbReference type="STRING" id="928724.SacglDRAFT_03159"/>
<dbReference type="InterPro" id="IPR058593">
    <property type="entry name" value="ARB_07466-like_C"/>
</dbReference>
<keyword evidence="4" id="KW-1185">Reference proteome</keyword>
<dbReference type="EMBL" id="CM001484">
    <property type="protein sequence ID" value="EIF00026.1"/>
    <property type="molecule type" value="Genomic_DNA"/>
</dbReference>
<feature type="region of interest" description="Disordered" evidence="1">
    <location>
        <begin position="46"/>
        <end position="121"/>
    </location>
</feature>
<organism evidence="3 4">
    <name type="scientific">Saccharomonospora glauca K62</name>
    <dbReference type="NCBI Taxonomy" id="928724"/>
    <lineage>
        <taxon>Bacteria</taxon>
        <taxon>Bacillati</taxon>
        <taxon>Actinomycetota</taxon>
        <taxon>Actinomycetes</taxon>
        <taxon>Pseudonocardiales</taxon>
        <taxon>Pseudonocardiaceae</taxon>
        <taxon>Saccharomonospora</taxon>
    </lineage>
</organism>